<keyword evidence="8" id="KW-0969">Cilium</keyword>
<gene>
    <name evidence="8" type="ORF">SAMN06264365_120127</name>
</gene>
<evidence type="ECO:0000256" key="5">
    <source>
        <dbReference type="ARBA" id="ARBA00023136"/>
    </source>
</evidence>
<evidence type="ECO:0000256" key="2">
    <source>
        <dbReference type="ARBA" id="ARBA00022475"/>
    </source>
</evidence>
<keyword evidence="3 7" id="KW-0812">Transmembrane</keyword>
<comment type="subcellular location">
    <subcellularLocation>
        <location evidence="1">Cell membrane</location>
    </subcellularLocation>
</comment>
<keyword evidence="2" id="KW-1003">Cell membrane</keyword>
<dbReference type="GO" id="GO:0044781">
    <property type="term" value="P:bacterial-type flagellum organization"/>
    <property type="evidence" value="ECO:0007669"/>
    <property type="project" value="InterPro"/>
</dbReference>
<dbReference type="Proteomes" id="UP000198415">
    <property type="component" value="Unassembled WGS sequence"/>
</dbReference>
<keyword evidence="8" id="KW-0282">Flagellum</keyword>
<evidence type="ECO:0000256" key="7">
    <source>
        <dbReference type="SAM" id="Phobius"/>
    </source>
</evidence>
<accession>A0A239GBN5</accession>
<evidence type="ECO:0000313" key="8">
    <source>
        <dbReference type="EMBL" id="SNS66746.1"/>
    </source>
</evidence>
<proteinExistence type="predicted"/>
<organism evidence="8 9">
    <name type="scientific">Actinoplanes regularis</name>
    <dbReference type="NCBI Taxonomy" id="52697"/>
    <lineage>
        <taxon>Bacteria</taxon>
        <taxon>Bacillati</taxon>
        <taxon>Actinomycetota</taxon>
        <taxon>Actinomycetes</taxon>
        <taxon>Micromonosporales</taxon>
        <taxon>Micromonosporaceae</taxon>
        <taxon>Actinoplanes</taxon>
    </lineage>
</organism>
<dbReference type="OrthoDB" id="5191841at2"/>
<feature type="region of interest" description="Disordered" evidence="6">
    <location>
        <begin position="110"/>
        <end position="129"/>
    </location>
</feature>
<reference evidence="8 9" key="1">
    <citation type="submission" date="2017-06" db="EMBL/GenBank/DDBJ databases">
        <authorList>
            <person name="Kim H.J."/>
            <person name="Triplett B.A."/>
        </authorList>
    </citation>
    <scope>NUCLEOTIDE SEQUENCE [LARGE SCALE GENOMIC DNA]</scope>
    <source>
        <strain evidence="8 9">DSM 43151</strain>
    </source>
</reference>
<keyword evidence="5 7" id="KW-0472">Membrane</keyword>
<keyword evidence="8" id="KW-0966">Cell projection</keyword>
<dbReference type="EMBL" id="FZNR01000020">
    <property type="protein sequence ID" value="SNS66746.1"/>
    <property type="molecule type" value="Genomic_DNA"/>
</dbReference>
<evidence type="ECO:0000256" key="1">
    <source>
        <dbReference type="ARBA" id="ARBA00004236"/>
    </source>
</evidence>
<dbReference type="Pfam" id="PF04347">
    <property type="entry name" value="FliO"/>
    <property type="match status" value="1"/>
</dbReference>
<dbReference type="GO" id="GO:0016020">
    <property type="term" value="C:membrane"/>
    <property type="evidence" value="ECO:0007669"/>
    <property type="project" value="InterPro"/>
</dbReference>
<name>A0A239GBN5_9ACTN</name>
<evidence type="ECO:0000313" key="9">
    <source>
        <dbReference type="Proteomes" id="UP000198415"/>
    </source>
</evidence>
<dbReference type="RefSeq" id="WP_089297664.1">
    <property type="nucleotide sequence ID" value="NZ_BOMU01000091.1"/>
</dbReference>
<protein>
    <submittedName>
        <fullName evidence="8">Flagellar protein FliO/FliZ</fullName>
    </submittedName>
</protein>
<keyword evidence="9" id="KW-1185">Reference proteome</keyword>
<feature type="transmembrane region" description="Helical" evidence="7">
    <location>
        <begin position="6"/>
        <end position="26"/>
    </location>
</feature>
<evidence type="ECO:0000256" key="3">
    <source>
        <dbReference type="ARBA" id="ARBA00022692"/>
    </source>
</evidence>
<dbReference type="InterPro" id="IPR022781">
    <property type="entry name" value="Flagellar_biosynth_FliO"/>
</dbReference>
<evidence type="ECO:0000256" key="4">
    <source>
        <dbReference type="ARBA" id="ARBA00022989"/>
    </source>
</evidence>
<evidence type="ECO:0000256" key="6">
    <source>
        <dbReference type="SAM" id="MobiDB-lite"/>
    </source>
</evidence>
<sequence length="145" mass="16204">MLQLLLQVVFSLFIVLFLMWGLARVLRRPLSKRGHGGLAVLTRTQVTRNAAVAVVRVADRALVLGVTEQQISYLGEAELDMFEMAEPAEHRDHLVIEPTEFIRQDETVLPGRHPAAGHHGPDGSIRSSGAWSSALDFLRERTTRR</sequence>
<dbReference type="AlphaFoldDB" id="A0A239GBN5"/>
<keyword evidence="4 7" id="KW-1133">Transmembrane helix</keyword>